<name>A0ABX6VWI1_STRMQ</name>
<evidence type="ECO:0000313" key="10">
    <source>
        <dbReference type="EMBL" id="QPI53778.1"/>
    </source>
</evidence>
<feature type="transmembrane region" description="Helical" evidence="8">
    <location>
        <begin position="297"/>
        <end position="324"/>
    </location>
</feature>
<evidence type="ECO:0000256" key="5">
    <source>
        <dbReference type="ARBA" id="ARBA00023136"/>
    </source>
</evidence>
<dbReference type="PANTHER" id="PTHR42718:SF9">
    <property type="entry name" value="MAJOR FACILITATOR SUPERFAMILY MULTIDRUG TRANSPORTER MFSC"/>
    <property type="match status" value="1"/>
</dbReference>
<evidence type="ECO:0000256" key="2">
    <source>
        <dbReference type="ARBA" id="ARBA00022448"/>
    </source>
</evidence>
<evidence type="ECO:0000256" key="8">
    <source>
        <dbReference type="SAM" id="Phobius"/>
    </source>
</evidence>
<feature type="transmembrane region" description="Helical" evidence="8">
    <location>
        <begin position="64"/>
        <end position="88"/>
    </location>
</feature>
<dbReference type="SUPFAM" id="SSF103473">
    <property type="entry name" value="MFS general substrate transporter"/>
    <property type="match status" value="1"/>
</dbReference>
<keyword evidence="6" id="KW-0046">Antibiotic resistance</keyword>
<dbReference type="PANTHER" id="PTHR42718">
    <property type="entry name" value="MAJOR FACILITATOR SUPERFAMILY MULTIDRUG TRANSPORTER MFSC"/>
    <property type="match status" value="1"/>
</dbReference>
<dbReference type="InterPro" id="IPR005829">
    <property type="entry name" value="Sugar_transporter_CS"/>
</dbReference>
<keyword evidence="3 8" id="KW-0812">Transmembrane</keyword>
<keyword evidence="4 8" id="KW-1133">Transmembrane helix</keyword>
<evidence type="ECO:0000256" key="1">
    <source>
        <dbReference type="ARBA" id="ARBA00004651"/>
    </source>
</evidence>
<gene>
    <name evidence="10" type="ORF">I1A49_01510</name>
</gene>
<organism evidence="10 11">
    <name type="scientific">Streptomyces malaysiensis</name>
    <dbReference type="NCBI Taxonomy" id="92644"/>
    <lineage>
        <taxon>Bacteria</taxon>
        <taxon>Bacillati</taxon>
        <taxon>Actinomycetota</taxon>
        <taxon>Actinomycetes</taxon>
        <taxon>Kitasatosporales</taxon>
        <taxon>Streptomycetaceae</taxon>
        <taxon>Streptomyces</taxon>
        <taxon>Streptomyces violaceusniger group</taxon>
    </lineage>
</organism>
<keyword evidence="11" id="KW-1185">Reference proteome</keyword>
<feature type="transmembrane region" description="Helical" evidence="8">
    <location>
        <begin position="222"/>
        <end position="246"/>
    </location>
</feature>
<dbReference type="PROSITE" id="PS50850">
    <property type="entry name" value="MFS"/>
    <property type="match status" value="1"/>
</dbReference>
<dbReference type="InterPro" id="IPR011701">
    <property type="entry name" value="MFS"/>
</dbReference>
<evidence type="ECO:0000256" key="6">
    <source>
        <dbReference type="ARBA" id="ARBA00023251"/>
    </source>
</evidence>
<feature type="transmembrane region" description="Helical" evidence="8">
    <location>
        <begin position="100"/>
        <end position="121"/>
    </location>
</feature>
<dbReference type="InterPro" id="IPR020846">
    <property type="entry name" value="MFS_dom"/>
</dbReference>
<feature type="region of interest" description="Disordered" evidence="7">
    <location>
        <begin position="1"/>
        <end position="25"/>
    </location>
</feature>
<feature type="transmembrane region" description="Helical" evidence="8">
    <location>
        <begin position="183"/>
        <end position="202"/>
    </location>
</feature>
<dbReference type="Pfam" id="PF07690">
    <property type="entry name" value="MFS_1"/>
    <property type="match status" value="1"/>
</dbReference>
<protein>
    <submittedName>
        <fullName evidence="10">MFS transporter</fullName>
    </submittedName>
</protein>
<evidence type="ECO:0000256" key="7">
    <source>
        <dbReference type="SAM" id="MobiDB-lite"/>
    </source>
</evidence>
<sequence length="406" mass="41731">MRRQPPLPNFLPTRGTTVHDHRRDRGDRHRAWPLYVGGFLGPYGSTMVTPMVHEVAAALHSTPGLAATAVTVYMVPFAALMLVSGTLAERWGRRRVLRTALVAFTAATALCALAPTMRLFLVARAFQGATNAFTTPLLVAMISDLVGGARLAKALSRFAAAQAAGQGVSPLFSGAAAALNWRLAFLVPGVCGLLLVCFPPSRSATRRGSMVRASWRSLADKQLVLACAVSFLAYLAAVGLTVLVVLRIKDRFGLGPVEIGLAGSSFGLAGAAVAPLVGHVLHAKGPLITGIAADAAMVLGLLCASLGTTLPVVVAGIVLVGAAVTGLRSAGNSLAVTGVPDNRAGAASLAMSAQFFGGAIATPVWLPVYHAFGDRGFALVAVVPLVSAMVLARVRAAPRGAAAILK</sequence>
<feature type="domain" description="Major facilitator superfamily (MFS) profile" evidence="9">
    <location>
        <begin position="30"/>
        <end position="399"/>
    </location>
</feature>
<evidence type="ECO:0000256" key="3">
    <source>
        <dbReference type="ARBA" id="ARBA00022692"/>
    </source>
</evidence>
<dbReference type="InterPro" id="IPR036259">
    <property type="entry name" value="MFS_trans_sf"/>
</dbReference>
<feature type="transmembrane region" description="Helical" evidence="8">
    <location>
        <begin position="377"/>
        <end position="396"/>
    </location>
</feature>
<evidence type="ECO:0000313" key="11">
    <source>
        <dbReference type="Proteomes" id="UP000663421"/>
    </source>
</evidence>
<accession>A0ABX6VWI1</accession>
<feature type="transmembrane region" description="Helical" evidence="8">
    <location>
        <begin position="258"/>
        <end position="277"/>
    </location>
</feature>
<feature type="transmembrane region" description="Helical" evidence="8">
    <location>
        <begin position="344"/>
        <end position="365"/>
    </location>
</feature>
<feature type="transmembrane region" description="Helical" evidence="8">
    <location>
        <begin position="32"/>
        <end position="52"/>
    </location>
</feature>
<dbReference type="PROSITE" id="PS00216">
    <property type="entry name" value="SUGAR_TRANSPORT_1"/>
    <property type="match status" value="1"/>
</dbReference>
<evidence type="ECO:0000259" key="9">
    <source>
        <dbReference type="PROSITE" id="PS50850"/>
    </source>
</evidence>
<dbReference type="EMBL" id="CP065050">
    <property type="protein sequence ID" value="QPI53778.1"/>
    <property type="molecule type" value="Genomic_DNA"/>
</dbReference>
<dbReference type="Gene3D" id="1.20.1250.20">
    <property type="entry name" value="MFS general substrate transporter like domains"/>
    <property type="match status" value="1"/>
</dbReference>
<keyword evidence="5 8" id="KW-0472">Membrane</keyword>
<reference evidence="10 11" key="1">
    <citation type="submission" date="2020-11" db="EMBL/GenBank/DDBJ databases">
        <title>Complete genome sequence unveiled secondary metabolic potentials in Streptomyces solisilvae HNM0141.</title>
        <authorList>
            <person name="Huang X."/>
        </authorList>
    </citation>
    <scope>NUCLEOTIDE SEQUENCE [LARGE SCALE GENOMIC DNA]</scope>
    <source>
        <strain evidence="10 11">HNM0141</strain>
    </source>
</reference>
<dbReference type="Proteomes" id="UP000663421">
    <property type="component" value="Chromosome"/>
</dbReference>
<proteinExistence type="predicted"/>
<evidence type="ECO:0000256" key="4">
    <source>
        <dbReference type="ARBA" id="ARBA00022989"/>
    </source>
</evidence>
<comment type="subcellular location">
    <subcellularLocation>
        <location evidence="1">Cell membrane</location>
        <topology evidence="1">Multi-pass membrane protein</topology>
    </subcellularLocation>
</comment>
<keyword evidence="2" id="KW-0813">Transport</keyword>